<feature type="region of interest" description="Disordered" evidence="1">
    <location>
        <begin position="322"/>
        <end position="341"/>
    </location>
</feature>
<sequence>MIKNSKFQCLKNKGTQIENKKNMIISGGKKTNQLVRMKNSKHQNKVEYNLNNISKELEKKKIYMRYFKKGIKDKIENMGNLKVSRDMKKKKKSDLIKNKEGGLLYEWYNKYIYNGDGKEKLKMDDSKNYKDNICDKNKNNMCDKSKNNMCDKNKNNMCDDNKNNMCDKSKNNMCDDNKKEIEIVNIIHTSNARQNYNKTNEKIKNISREYMTESYGDISTPLKKNVNVNVNKDIHIINDKHERICTKNNNPNLHICQPTNDQDGDKKKNIVKFKSVENRTPHTYLLFKNDENKAYLEMVKSVNYMNKKKGAQHNITNKIDVENSSPVHVPPHNIGYKKVDYNEGENIKVSSQKQINNKNNNNNNNNNNNYNNNNKNNYNKNNYNKNNYNNNYYDYPSLYINNPVDSLNHSKGVQKKNDDTDKNNITSACENEENKKSSCLINNKTLYFIYPPKNRSSCYGKTYDYINHIKCEGGNKNKSKNNDIKRYINFTHLTKEQDITNKCVEKNRMDDIYRNDDRKYMKSLHFYNNYLNTTRGTYVAHPYYYNNMRSNNKTQCSEQKNKGIAVGREDNKKNTNSINFILDPYFFKKIK</sequence>
<gene>
    <name evidence="2" type="ORF">PFBG_00362</name>
</gene>
<organism evidence="2 3">
    <name type="scientific">Plasmodium falciparum (isolate 7G8)</name>
    <dbReference type="NCBI Taxonomy" id="57266"/>
    <lineage>
        <taxon>Eukaryota</taxon>
        <taxon>Sar</taxon>
        <taxon>Alveolata</taxon>
        <taxon>Apicomplexa</taxon>
        <taxon>Aconoidasida</taxon>
        <taxon>Haemosporida</taxon>
        <taxon>Plasmodiidae</taxon>
        <taxon>Plasmodium</taxon>
        <taxon>Plasmodium (Laverania)</taxon>
    </lineage>
</organism>
<evidence type="ECO:0000313" key="2">
    <source>
        <dbReference type="EMBL" id="EUR80356.1"/>
    </source>
</evidence>
<proteinExistence type="predicted"/>
<feature type="region of interest" description="Disordered" evidence="1">
    <location>
        <begin position="355"/>
        <end position="395"/>
    </location>
</feature>
<protein>
    <submittedName>
        <fullName evidence="2">Uncharacterized protein</fullName>
    </submittedName>
</protein>
<feature type="compositionally biased region" description="Low complexity" evidence="1">
    <location>
        <begin position="356"/>
        <end position="393"/>
    </location>
</feature>
<evidence type="ECO:0000256" key="1">
    <source>
        <dbReference type="SAM" id="MobiDB-lite"/>
    </source>
</evidence>
<reference evidence="3" key="1">
    <citation type="submission" date="2007-11" db="EMBL/GenBank/DDBJ databases">
        <authorList>
            <consortium name="The Broad Institute Genome Sequencing Platform"/>
            <person name="Volkman S.K."/>
            <person name="Daily J.P."/>
            <person name="Sarr O."/>
            <person name="Ndiaye D."/>
            <person name="Ndir O."/>
            <person name="Mboup S."/>
            <person name="Lukens A."/>
            <person name="Stange-Thomann N."/>
            <person name="Mauceli E."/>
            <person name="Gnerre S."/>
            <person name="Jaffe D."/>
            <person name="Zainoun J."/>
            <person name="Wiegand R.C."/>
            <person name="Birren B."/>
            <person name="Galagan J."/>
            <person name="Lander E."/>
            <person name="Wirth D.F."/>
        </authorList>
    </citation>
    <scope>NUCLEOTIDE SEQUENCE [LARGE SCALE GENOMIC DNA]</scope>
    <source>
        <strain evidence="3">7G8</strain>
    </source>
</reference>
<dbReference type="AlphaFoldDB" id="W7FJF7"/>
<name>W7FJF7_PLAF8</name>
<evidence type="ECO:0000313" key="3">
    <source>
        <dbReference type="Proteomes" id="UP000030688"/>
    </source>
</evidence>
<accession>W7FJF7</accession>
<dbReference type="EMBL" id="KE123583">
    <property type="protein sequence ID" value="EUR80356.1"/>
    <property type="molecule type" value="Genomic_DNA"/>
</dbReference>
<dbReference type="Proteomes" id="UP000030688">
    <property type="component" value="Unassembled WGS sequence"/>
</dbReference>
<reference evidence="2 3" key="2">
    <citation type="submission" date="2013-02" db="EMBL/GenBank/DDBJ databases">
        <title>The Genome Sequence of Plasmodium falciparum 7G8.</title>
        <authorList>
            <consortium name="The Broad Institute Genome Sequencing Platform"/>
            <consortium name="The Broad Institute Genome Sequencing Center for Infectious Disease"/>
            <person name="Neafsey D."/>
            <person name="Cheeseman I."/>
            <person name="Volkman S."/>
            <person name="Adams J."/>
            <person name="Walker B."/>
            <person name="Young S.K."/>
            <person name="Zeng Q."/>
            <person name="Gargeya S."/>
            <person name="Fitzgerald M."/>
            <person name="Haas B."/>
            <person name="Abouelleil A."/>
            <person name="Alvarado L."/>
            <person name="Arachchi H.M."/>
            <person name="Berlin A.M."/>
            <person name="Chapman S.B."/>
            <person name="Dewar J."/>
            <person name="Goldberg J."/>
            <person name="Griggs A."/>
            <person name="Gujja S."/>
            <person name="Hansen M."/>
            <person name="Howarth C."/>
            <person name="Imamovic A."/>
            <person name="Larimer J."/>
            <person name="McCowan C."/>
            <person name="Murphy C."/>
            <person name="Neiman D."/>
            <person name="Pearson M."/>
            <person name="Priest M."/>
            <person name="Roberts A."/>
            <person name="Saif S."/>
            <person name="Shea T."/>
            <person name="Sisk P."/>
            <person name="Sykes S."/>
            <person name="Wortman J."/>
            <person name="Nusbaum C."/>
            <person name="Birren B."/>
        </authorList>
    </citation>
    <scope>NUCLEOTIDE SEQUENCE [LARGE SCALE GENOMIC DNA]</scope>
    <source>
        <strain evidence="2 3">7G8</strain>
    </source>
</reference>